<evidence type="ECO:0000256" key="7">
    <source>
        <dbReference type="SAM" id="Coils"/>
    </source>
</evidence>
<comment type="caution">
    <text evidence="11">The sequence shown here is derived from an EMBL/GenBank/DDBJ whole genome shotgun (WGS) entry which is preliminary data.</text>
</comment>
<dbReference type="GO" id="GO:0008855">
    <property type="term" value="F:exodeoxyribonuclease VII activity"/>
    <property type="evidence" value="ECO:0007669"/>
    <property type="project" value="UniProtKB-UniRule"/>
</dbReference>
<sequence>MHAAFHAHREPPMPAPVTPAPSREIYSVSRLSQAVRTLLEGHFPPLWVEGEISNLSRPTSGHCYFTLKDGGAQVRCAMFRNRVLLLREAPANGMQVLLRARVSFYEARGDFQLIVESIEAAGEGRLRREYEALRARLATEGLFDEARKRPLPALPARIGVITSPSGAAIRDVLSTLARRAPGIPVRLYPSAVQGEGASAQLVAALRRAGERGDCSVLLLVRGGGSLEDLWAFNDETLARAIRACPLPVISGVGHETDFTIADFAADLRAPTPTAAAELASPDMRQWATLLERIDRRLRGTALRQLSGLRQRLLLLRTRLDRQTPLRRLQSHAQRLDELDQRLRRALRNRLAGERMRLAQLEQRIAAQSPRRRLALQSERWRPLPARLQAALLRRIVMLRTLAQQTRQRLNAQAPQRRSAAADARRAQLERRLCAALQHMLEARRQRLAAAARQLDAVSPLATLGRGYAIVTDAHGQVLRDAAHIAVGDMLQARLAHGQLLCRVLQHMEPSQAACPAADET</sequence>
<dbReference type="EC" id="3.1.11.6" evidence="5"/>
<evidence type="ECO:0000256" key="6">
    <source>
        <dbReference type="RuleBase" id="RU004355"/>
    </source>
</evidence>
<evidence type="ECO:0000256" key="3">
    <source>
        <dbReference type="ARBA" id="ARBA00022801"/>
    </source>
</evidence>
<dbReference type="AlphaFoldDB" id="A0A317N2B7"/>
<dbReference type="PANTHER" id="PTHR30008:SF0">
    <property type="entry name" value="EXODEOXYRIBONUCLEASE 7 LARGE SUBUNIT"/>
    <property type="match status" value="1"/>
</dbReference>
<dbReference type="GO" id="GO:0005737">
    <property type="term" value="C:cytoplasm"/>
    <property type="evidence" value="ECO:0007669"/>
    <property type="project" value="UniProtKB-SubCell"/>
</dbReference>
<dbReference type="NCBIfam" id="TIGR00237">
    <property type="entry name" value="xseA"/>
    <property type="match status" value="1"/>
</dbReference>
<dbReference type="HAMAP" id="MF_00378">
    <property type="entry name" value="Exonuc_7_L"/>
    <property type="match status" value="1"/>
</dbReference>
<dbReference type="CDD" id="cd04489">
    <property type="entry name" value="ExoVII_LU_OBF"/>
    <property type="match status" value="1"/>
</dbReference>
<feature type="domain" description="Exonuclease VII large subunit C-terminal" evidence="9">
    <location>
        <begin position="142"/>
        <end position="394"/>
    </location>
</feature>
<keyword evidence="12" id="KW-1185">Reference proteome</keyword>
<keyword evidence="4 5" id="KW-0269">Exonuclease</keyword>
<keyword evidence="3 5" id="KW-0378">Hydrolase</keyword>
<evidence type="ECO:0000313" key="12">
    <source>
        <dbReference type="Proteomes" id="UP000246569"/>
    </source>
</evidence>
<comment type="catalytic activity">
    <reaction evidence="5 6">
        <text>Exonucleolytic cleavage in either 5'- to 3'- or 3'- to 5'-direction to yield nucleoside 5'-phosphates.</text>
        <dbReference type="EC" id="3.1.11.6"/>
    </reaction>
</comment>
<dbReference type="PANTHER" id="PTHR30008">
    <property type="entry name" value="EXODEOXYRIBONUCLEASE 7 LARGE SUBUNIT"/>
    <property type="match status" value="1"/>
</dbReference>
<dbReference type="GO" id="GO:0006308">
    <property type="term" value="P:DNA catabolic process"/>
    <property type="evidence" value="ECO:0007669"/>
    <property type="project" value="UniProtKB-UniRule"/>
</dbReference>
<dbReference type="InterPro" id="IPR003753">
    <property type="entry name" value="Exonuc_VII_L"/>
</dbReference>
<comment type="subcellular location">
    <subcellularLocation>
        <location evidence="5 6">Cytoplasm</location>
    </subcellularLocation>
</comment>
<dbReference type="Proteomes" id="UP000246569">
    <property type="component" value="Unassembled WGS sequence"/>
</dbReference>
<dbReference type="Pfam" id="PF13742">
    <property type="entry name" value="tRNA_anti_2"/>
    <property type="match status" value="1"/>
</dbReference>
<feature type="region of interest" description="Disordered" evidence="8">
    <location>
        <begin position="1"/>
        <end position="20"/>
    </location>
</feature>
<dbReference type="InterPro" id="IPR025824">
    <property type="entry name" value="OB-fold_nuc-bd_dom"/>
</dbReference>
<evidence type="ECO:0000313" key="11">
    <source>
        <dbReference type="EMBL" id="PWV63443.1"/>
    </source>
</evidence>
<evidence type="ECO:0000256" key="2">
    <source>
        <dbReference type="ARBA" id="ARBA00022722"/>
    </source>
</evidence>
<keyword evidence="7" id="KW-0175">Coiled coil</keyword>
<dbReference type="Pfam" id="PF02601">
    <property type="entry name" value="Exonuc_VII_L"/>
    <property type="match status" value="1"/>
</dbReference>
<dbReference type="GO" id="GO:0009318">
    <property type="term" value="C:exodeoxyribonuclease VII complex"/>
    <property type="evidence" value="ECO:0007669"/>
    <property type="project" value="UniProtKB-UniRule"/>
</dbReference>
<name>A0A317N2B7_9GAMM</name>
<keyword evidence="1 5" id="KW-0963">Cytoplasm</keyword>
<gene>
    <name evidence="5" type="primary">xseA</name>
    <name evidence="11" type="ORF">C7443_103372</name>
</gene>
<proteinExistence type="inferred from homology"/>
<protein>
    <recommendedName>
        <fullName evidence="5">Exodeoxyribonuclease 7 large subunit</fullName>
        <ecNumber evidence="5">3.1.11.6</ecNumber>
    </recommendedName>
    <alternativeName>
        <fullName evidence="5">Exodeoxyribonuclease VII large subunit</fullName>
        <shortName evidence="5">Exonuclease VII large subunit</shortName>
    </alternativeName>
</protein>
<evidence type="ECO:0000256" key="8">
    <source>
        <dbReference type="SAM" id="MobiDB-lite"/>
    </source>
</evidence>
<evidence type="ECO:0000256" key="4">
    <source>
        <dbReference type="ARBA" id="ARBA00022839"/>
    </source>
</evidence>
<feature type="domain" description="OB-fold nucleic acid binding" evidence="10">
    <location>
        <begin position="26"/>
        <end position="119"/>
    </location>
</feature>
<dbReference type="GO" id="GO:0003676">
    <property type="term" value="F:nucleic acid binding"/>
    <property type="evidence" value="ECO:0007669"/>
    <property type="project" value="InterPro"/>
</dbReference>
<organism evidence="11 12">
    <name type="scientific">Plasticicumulans acidivorans</name>
    <dbReference type="NCBI Taxonomy" id="886464"/>
    <lineage>
        <taxon>Bacteria</taxon>
        <taxon>Pseudomonadati</taxon>
        <taxon>Pseudomonadota</taxon>
        <taxon>Gammaproteobacteria</taxon>
        <taxon>Candidatus Competibacteraceae</taxon>
        <taxon>Plasticicumulans</taxon>
    </lineage>
</organism>
<comment type="subunit">
    <text evidence="5">Heterooligomer composed of large and small subunits.</text>
</comment>
<evidence type="ECO:0000259" key="9">
    <source>
        <dbReference type="Pfam" id="PF02601"/>
    </source>
</evidence>
<comment type="function">
    <text evidence="5">Bidirectionally degrades single-stranded DNA into large acid-insoluble oligonucleotides, which are then degraded further into small acid-soluble oligonucleotides.</text>
</comment>
<evidence type="ECO:0000256" key="5">
    <source>
        <dbReference type="HAMAP-Rule" id="MF_00378"/>
    </source>
</evidence>
<accession>A0A317N2B7</accession>
<reference evidence="11 12" key="1">
    <citation type="submission" date="2018-05" db="EMBL/GenBank/DDBJ databases">
        <title>Genomic Encyclopedia of Type Strains, Phase IV (KMG-IV): sequencing the most valuable type-strain genomes for metagenomic binning, comparative biology and taxonomic classification.</title>
        <authorList>
            <person name="Goeker M."/>
        </authorList>
    </citation>
    <scope>NUCLEOTIDE SEQUENCE [LARGE SCALE GENOMIC DNA]</scope>
    <source>
        <strain evidence="11 12">DSM 23606</strain>
    </source>
</reference>
<evidence type="ECO:0000256" key="1">
    <source>
        <dbReference type="ARBA" id="ARBA00022490"/>
    </source>
</evidence>
<feature type="coiled-coil region" evidence="7">
    <location>
        <begin position="328"/>
        <end position="363"/>
    </location>
</feature>
<dbReference type="InterPro" id="IPR020579">
    <property type="entry name" value="Exonuc_VII_lsu_C"/>
</dbReference>
<evidence type="ECO:0000259" key="10">
    <source>
        <dbReference type="Pfam" id="PF13742"/>
    </source>
</evidence>
<keyword evidence="2 5" id="KW-0540">Nuclease</keyword>
<comment type="similarity">
    <text evidence="5 6">Belongs to the XseA family.</text>
</comment>
<dbReference type="EMBL" id="QGTJ01000003">
    <property type="protein sequence ID" value="PWV63443.1"/>
    <property type="molecule type" value="Genomic_DNA"/>
</dbReference>